<gene>
    <name evidence="1" type="ORF">PISMIDRAFT_672923</name>
</gene>
<dbReference type="EMBL" id="KN833691">
    <property type="protein sequence ID" value="KIK28742.1"/>
    <property type="molecule type" value="Genomic_DNA"/>
</dbReference>
<dbReference type="Proteomes" id="UP000054018">
    <property type="component" value="Unassembled WGS sequence"/>
</dbReference>
<dbReference type="HOGENOM" id="CLU_2886732_0_0_1"/>
<protein>
    <submittedName>
        <fullName evidence="1">Uncharacterized protein</fullName>
    </submittedName>
</protein>
<evidence type="ECO:0000313" key="2">
    <source>
        <dbReference type="Proteomes" id="UP000054018"/>
    </source>
</evidence>
<organism evidence="1 2">
    <name type="scientific">Pisolithus microcarpus 441</name>
    <dbReference type="NCBI Taxonomy" id="765257"/>
    <lineage>
        <taxon>Eukaryota</taxon>
        <taxon>Fungi</taxon>
        <taxon>Dikarya</taxon>
        <taxon>Basidiomycota</taxon>
        <taxon>Agaricomycotina</taxon>
        <taxon>Agaricomycetes</taxon>
        <taxon>Agaricomycetidae</taxon>
        <taxon>Boletales</taxon>
        <taxon>Sclerodermatineae</taxon>
        <taxon>Pisolithaceae</taxon>
        <taxon>Pisolithus</taxon>
    </lineage>
</organism>
<accession>A0A0D0A2R6</accession>
<keyword evidence="2" id="KW-1185">Reference proteome</keyword>
<sequence>MTKVGANPRVSNAAQETPYAMILGGDANPTFSTIVVWAQVCEPEGGSRGWSCFDDICQKNFCQ</sequence>
<proteinExistence type="predicted"/>
<reference evidence="2" key="2">
    <citation type="submission" date="2015-01" db="EMBL/GenBank/DDBJ databases">
        <title>Evolutionary Origins and Diversification of the Mycorrhizal Mutualists.</title>
        <authorList>
            <consortium name="DOE Joint Genome Institute"/>
            <consortium name="Mycorrhizal Genomics Consortium"/>
            <person name="Kohler A."/>
            <person name="Kuo A."/>
            <person name="Nagy L.G."/>
            <person name="Floudas D."/>
            <person name="Copeland A."/>
            <person name="Barry K.W."/>
            <person name="Cichocki N."/>
            <person name="Veneault-Fourrey C."/>
            <person name="LaButti K."/>
            <person name="Lindquist E.A."/>
            <person name="Lipzen A."/>
            <person name="Lundell T."/>
            <person name="Morin E."/>
            <person name="Murat C."/>
            <person name="Riley R."/>
            <person name="Ohm R."/>
            <person name="Sun H."/>
            <person name="Tunlid A."/>
            <person name="Henrissat B."/>
            <person name="Grigoriev I.V."/>
            <person name="Hibbett D.S."/>
            <person name="Martin F."/>
        </authorList>
    </citation>
    <scope>NUCLEOTIDE SEQUENCE [LARGE SCALE GENOMIC DNA]</scope>
    <source>
        <strain evidence="2">441</strain>
    </source>
</reference>
<name>A0A0D0A2R6_9AGAM</name>
<evidence type="ECO:0000313" key="1">
    <source>
        <dbReference type="EMBL" id="KIK28742.1"/>
    </source>
</evidence>
<dbReference type="AlphaFoldDB" id="A0A0D0A2R6"/>
<reference evidence="1 2" key="1">
    <citation type="submission" date="2014-04" db="EMBL/GenBank/DDBJ databases">
        <authorList>
            <consortium name="DOE Joint Genome Institute"/>
            <person name="Kuo A."/>
            <person name="Kohler A."/>
            <person name="Costa M.D."/>
            <person name="Nagy L.G."/>
            <person name="Floudas D."/>
            <person name="Copeland A."/>
            <person name="Barry K.W."/>
            <person name="Cichocki N."/>
            <person name="Veneault-Fourrey C."/>
            <person name="LaButti K."/>
            <person name="Lindquist E.A."/>
            <person name="Lipzen A."/>
            <person name="Lundell T."/>
            <person name="Morin E."/>
            <person name="Murat C."/>
            <person name="Sun H."/>
            <person name="Tunlid A."/>
            <person name="Henrissat B."/>
            <person name="Grigoriev I.V."/>
            <person name="Hibbett D.S."/>
            <person name="Martin F."/>
            <person name="Nordberg H.P."/>
            <person name="Cantor M.N."/>
            <person name="Hua S.X."/>
        </authorList>
    </citation>
    <scope>NUCLEOTIDE SEQUENCE [LARGE SCALE GENOMIC DNA]</scope>
    <source>
        <strain evidence="1 2">441</strain>
    </source>
</reference>